<reference evidence="1" key="1">
    <citation type="journal article" date="2024" name="J. Gen. Virol.">
        <title>Novel phages of Pseudomonas syringae unveil numerous potential auxiliary metabolic genes.</title>
        <authorList>
            <person name="Feltin C."/>
            <person name="Garneau J.R."/>
            <person name="Morris C.E."/>
            <person name="Berard A."/>
            <person name="Torres-Barcelo C."/>
        </authorList>
    </citation>
    <scope>NUCLEOTIDE SEQUENCE</scope>
</reference>
<gene>
    <name evidence="1" type="ORF">Nican01_00114</name>
</gene>
<evidence type="ECO:0000313" key="1">
    <source>
        <dbReference type="EMBL" id="XAI70127.1"/>
    </source>
</evidence>
<dbReference type="EMBL" id="PP179318">
    <property type="protein sequence ID" value="XAI70127.1"/>
    <property type="molecule type" value="Genomic_DNA"/>
</dbReference>
<organism evidence="1">
    <name type="scientific">Pseudomonas phage Nican01</name>
    <dbReference type="NCBI Taxonomy" id="3138540"/>
    <lineage>
        <taxon>Viruses</taxon>
        <taxon>Duplodnaviria</taxon>
        <taxon>Heunggongvirae</taxon>
        <taxon>Uroviricota</taxon>
        <taxon>Caudoviricetes</taxon>
        <taxon>Nickievirus</taxon>
    </lineage>
</organism>
<proteinExistence type="predicted"/>
<protein>
    <submittedName>
        <fullName evidence="1">Uncharacterized protein</fullName>
    </submittedName>
</protein>
<accession>A0AAU6W0H7</accession>
<sequence length="126" mass="14183">MKRIELKDVKPGHYWLKDPDEGSLDVVRVHEGVGGKLFYLFIGDGEASAVDETDCFFELIEPVEGQINLLHNEYDGESIVDMDRDVSEATNGDYNLKAQMIPEMEDSPGFWAGKFVVDITWVPDGE</sequence>
<name>A0AAU6W0H7_9CAUD</name>